<dbReference type="EMBL" id="JABBGC010000001">
    <property type="protein sequence ID" value="NML37350.1"/>
    <property type="molecule type" value="Genomic_DNA"/>
</dbReference>
<dbReference type="Proteomes" id="UP000583266">
    <property type="component" value="Unassembled WGS sequence"/>
</dbReference>
<dbReference type="AlphaFoldDB" id="A0A848GKX4"/>
<gene>
    <name evidence="1" type="ORF">HHL17_09080</name>
</gene>
<protein>
    <submittedName>
        <fullName evidence="1">DUF4238 domain-containing protein</fullName>
    </submittedName>
</protein>
<dbReference type="Pfam" id="PF14022">
    <property type="entry name" value="DUF4238"/>
    <property type="match status" value="1"/>
</dbReference>
<dbReference type="RefSeq" id="WP_169224416.1">
    <property type="nucleotide sequence ID" value="NZ_JABBGC010000001.1"/>
</dbReference>
<dbReference type="InterPro" id="IPR025332">
    <property type="entry name" value="DUF4238"/>
</dbReference>
<comment type="caution">
    <text evidence="1">The sequence shown here is derived from an EMBL/GenBank/DDBJ whole genome shotgun (WGS) entry which is preliminary data.</text>
</comment>
<accession>A0A848GKX4</accession>
<proteinExistence type="predicted"/>
<reference evidence="1 2" key="1">
    <citation type="submission" date="2020-04" db="EMBL/GenBank/DDBJ databases">
        <title>Chitinophaga sp. G-6-1-13 sp. nov., isolated from soil.</title>
        <authorList>
            <person name="Dahal R.H."/>
            <person name="Chaudhary D.K."/>
        </authorList>
    </citation>
    <scope>NUCLEOTIDE SEQUENCE [LARGE SCALE GENOMIC DNA]</scope>
    <source>
        <strain evidence="1 2">G-6-1-13</strain>
    </source>
</reference>
<organism evidence="1 2">
    <name type="scientific">Chitinophaga fulva</name>
    <dbReference type="NCBI Taxonomy" id="2728842"/>
    <lineage>
        <taxon>Bacteria</taxon>
        <taxon>Pseudomonadati</taxon>
        <taxon>Bacteroidota</taxon>
        <taxon>Chitinophagia</taxon>
        <taxon>Chitinophagales</taxon>
        <taxon>Chitinophagaceae</taxon>
        <taxon>Chitinophaga</taxon>
    </lineage>
</organism>
<keyword evidence="2" id="KW-1185">Reference proteome</keyword>
<sequence length="370" mass="42716">MSNPKKHHYIPKSYLRNFSERRNDVDWVDTLLNRQGGEIKQLSTTNLCHQKNLYTFPPGKVNDPYALEKYYSEHVDGIYPHVYSMLINPDMSSFSREEKRKILYTILSLYFRTPGFLNRNTRVIDEAFDAIGRSTSNSQEMISVDWGNGPVRFKLENLELVREEQKLILKELFLVGHLEDLQRFVDHKMACGIAIITVPNEVPLITCDNPVCIINPQGEHNPENIFDMENIIELAIDPRTYVVIMPNTISDGSKDYLQRTKRDKYFAAGTNRTTENARQQYMIAYPGDLQKHLNSQTSYNADTPENWRQVNNTRKMATDSLELLTLIERIGTIYHKKVADKVKEIQALGLVNDDPTMKALIESLKEKGLL</sequence>
<evidence type="ECO:0000313" key="2">
    <source>
        <dbReference type="Proteomes" id="UP000583266"/>
    </source>
</evidence>
<evidence type="ECO:0000313" key="1">
    <source>
        <dbReference type="EMBL" id="NML37350.1"/>
    </source>
</evidence>
<name>A0A848GKX4_9BACT</name>